<dbReference type="PROSITE" id="PS51257">
    <property type="entry name" value="PROKAR_LIPOPROTEIN"/>
    <property type="match status" value="1"/>
</dbReference>
<feature type="compositionally biased region" description="Pro residues" evidence="1">
    <location>
        <begin position="78"/>
        <end position="92"/>
    </location>
</feature>
<gene>
    <name evidence="3" type="ordered locus">LOC_Os12g32960</name>
</gene>
<accession>Q2QPX5</accession>
<organism evidence="3">
    <name type="scientific">Oryza sativa subsp. japonica</name>
    <name type="common">Rice</name>
    <dbReference type="NCBI Taxonomy" id="39947"/>
    <lineage>
        <taxon>Eukaryota</taxon>
        <taxon>Viridiplantae</taxon>
        <taxon>Streptophyta</taxon>
        <taxon>Embryophyta</taxon>
        <taxon>Tracheophyta</taxon>
        <taxon>Spermatophyta</taxon>
        <taxon>Magnoliopsida</taxon>
        <taxon>Liliopsida</taxon>
        <taxon>Poales</taxon>
        <taxon>Poaceae</taxon>
        <taxon>BOP clade</taxon>
        <taxon>Oryzoideae</taxon>
        <taxon>Oryzeae</taxon>
        <taxon>Oryzinae</taxon>
        <taxon>Oryza</taxon>
        <taxon>Oryza sativa</taxon>
    </lineage>
</organism>
<keyword evidence="2" id="KW-0732">Signal</keyword>
<name>Q2QPX5_ORYSJ</name>
<protein>
    <submittedName>
        <fullName evidence="3">Uncharacterized protein</fullName>
    </submittedName>
</protein>
<feature type="compositionally biased region" description="Basic and acidic residues" evidence="1">
    <location>
        <begin position="95"/>
        <end position="121"/>
    </location>
</feature>
<feature type="chain" id="PRO_5004214165" evidence="2">
    <location>
        <begin position="27"/>
        <end position="159"/>
    </location>
</feature>
<feature type="signal peptide" evidence="2">
    <location>
        <begin position="1"/>
        <end position="26"/>
    </location>
</feature>
<proteinExistence type="predicted"/>
<feature type="region of interest" description="Disordered" evidence="1">
    <location>
        <begin position="71"/>
        <end position="159"/>
    </location>
</feature>
<dbReference type="EMBL" id="DP000011">
    <property type="protein sequence ID" value="ABA99117.1"/>
    <property type="molecule type" value="Genomic_DNA"/>
</dbReference>
<evidence type="ECO:0000256" key="2">
    <source>
        <dbReference type="SAM" id="SignalP"/>
    </source>
</evidence>
<sequence>MAAKAVLVLVVLVLAVSLLTVAVVASACGSNCPLRPTPTPSTGSSSSPRDALKLRVCANVLGLCCSLLDGLLPRRSRQPPPPASPRRPPPSCHPARPEKRRVREREEEEGRAGEKGERERMMTWYTDTWGPRGSHADSTATSDKTGVKTIEGPNVTGFD</sequence>
<reference evidence="3" key="2">
    <citation type="submission" date="2005-04" db="EMBL/GenBank/DDBJ databases">
        <authorList>
            <person name="Buell C.R."/>
            <person name="Wing R.A."/>
            <person name="McCombie W.A."/>
            <person name="Ouyang S."/>
        </authorList>
    </citation>
    <scope>NUCLEOTIDE SEQUENCE</scope>
</reference>
<evidence type="ECO:0000256" key="1">
    <source>
        <dbReference type="SAM" id="MobiDB-lite"/>
    </source>
</evidence>
<reference evidence="3" key="1">
    <citation type="journal article" date="2005" name="BMC Biol.">
        <title>The sequence of rice chromosomes 11 and 12, rich in disease resistance genes and recent gene duplications.</title>
        <authorList>
            <consortium name="The rice chromosomes 11 and 12 sequencing consortia"/>
        </authorList>
    </citation>
    <scope>NUCLEOTIDE SEQUENCE [LARGE SCALE GENOMIC DNA]</scope>
</reference>
<reference evidence="3" key="3">
    <citation type="submission" date="2006-01" db="EMBL/GenBank/DDBJ databases">
        <authorList>
            <person name="Buell R."/>
        </authorList>
    </citation>
    <scope>NUCLEOTIDE SEQUENCE</scope>
</reference>
<evidence type="ECO:0000313" key="3">
    <source>
        <dbReference type="EMBL" id="ABA99117.1"/>
    </source>
</evidence>
<dbReference type="AlphaFoldDB" id="Q2QPX5"/>